<dbReference type="CDD" id="cd00198">
    <property type="entry name" value="vWFA"/>
    <property type="match status" value="1"/>
</dbReference>
<comment type="caution">
    <text evidence="2">The sequence shown here is derived from an EMBL/GenBank/DDBJ whole genome shotgun (WGS) entry which is preliminary data.</text>
</comment>
<dbReference type="SUPFAM" id="SSF53300">
    <property type="entry name" value="vWA-like"/>
    <property type="match status" value="1"/>
</dbReference>
<accession>A0A9D2TCW0</accession>
<dbReference type="PANTHER" id="PTHR24020">
    <property type="entry name" value="COLLAGEN ALPHA"/>
    <property type="match status" value="1"/>
</dbReference>
<dbReference type="Pfam" id="PF00092">
    <property type="entry name" value="VWA"/>
    <property type="match status" value="1"/>
</dbReference>
<sequence length="457" mass="48348">MGITYSNKTTNVSQIPCDGTFQVTLSLSAAPDISENPVDIMLVLDRSGSMLGSPLANLKAGADTFIDIIDQTTDSDKDGIIGGGSHIGIVSFDGAAVVDLPLSTSVADLKAAVAGLNAGGSTNHADAFIKAAESFDPASSNVRVIVMFTDGRTTAGPAPGPVAEAAKASGIIIYCIGLMGSDGIDLQELNDWATDPDADHVAVTPDEEELEALFSDLAQSISKPGATQIVIDENLNPDFQIVSIDTPDKGSAELVDDNSLQWKIPELGVSGNEEARLQFTVRHVGQTGGVKAVNQSLVYSDKEKNAVTFPDPSVNVTCPVQEDEEKCPDPVEFTAEGCEDSLEVDLGDVYLESRGRILQLDLTLKNICPNRRTAVAVILTEVDCVGKEHPSGIKTITVPAHHDAACRDIKVKCIKFVVPDNPAVCESGMCKKRTFRARVLANSLDNDFQCCDGSVTR</sequence>
<dbReference type="InterPro" id="IPR002035">
    <property type="entry name" value="VWF_A"/>
</dbReference>
<name>A0A9D2TCW0_9FIRM</name>
<dbReference type="Proteomes" id="UP000823886">
    <property type="component" value="Unassembled WGS sequence"/>
</dbReference>
<reference evidence="2" key="1">
    <citation type="journal article" date="2021" name="PeerJ">
        <title>Extensive microbial diversity within the chicken gut microbiome revealed by metagenomics and culture.</title>
        <authorList>
            <person name="Gilroy R."/>
            <person name="Ravi A."/>
            <person name="Getino M."/>
            <person name="Pursley I."/>
            <person name="Horton D.L."/>
            <person name="Alikhan N.F."/>
            <person name="Baker D."/>
            <person name="Gharbi K."/>
            <person name="Hall N."/>
            <person name="Watson M."/>
            <person name="Adriaenssens E.M."/>
            <person name="Foster-Nyarko E."/>
            <person name="Jarju S."/>
            <person name="Secka A."/>
            <person name="Antonio M."/>
            <person name="Oren A."/>
            <person name="Chaudhuri R.R."/>
            <person name="La Ragione R."/>
            <person name="Hildebrand F."/>
            <person name="Pallen M.J."/>
        </authorList>
    </citation>
    <scope>NUCLEOTIDE SEQUENCE</scope>
    <source>
        <strain evidence="2">ChiBcec2-3848</strain>
    </source>
</reference>
<dbReference type="SMART" id="SM00327">
    <property type="entry name" value="VWA"/>
    <property type="match status" value="1"/>
</dbReference>
<evidence type="ECO:0000259" key="1">
    <source>
        <dbReference type="PROSITE" id="PS50234"/>
    </source>
</evidence>
<protein>
    <submittedName>
        <fullName evidence="2">VWA domain-containing protein</fullName>
    </submittedName>
</protein>
<reference evidence="2" key="2">
    <citation type="submission" date="2021-04" db="EMBL/GenBank/DDBJ databases">
        <authorList>
            <person name="Gilroy R."/>
        </authorList>
    </citation>
    <scope>NUCLEOTIDE SEQUENCE</scope>
    <source>
        <strain evidence="2">ChiBcec2-3848</strain>
    </source>
</reference>
<dbReference type="InterPro" id="IPR050525">
    <property type="entry name" value="ECM_Assembly_Org"/>
</dbReference>
<feature type="domain" description="VWFA" evidence="1">
    <location>
        <begin position="39"/>
        <end position="217"/>
    </location>
</feature>
<dbReference type="InterPro" id="IPR036465">
    <property type="entry name" value="vWFA_dom_sf"/>
</dbReference>
<dbReference type="AlphaFoldDB" id="A0A9D2TCW0"/>
<dbReference type="PROSITE" id="PS50234">
    <property type="entry name" value="VWFA"/>
    <property type="match status" value="1"/>
</dbReference>
<dbReference type="EMBL" id="DWVZ01000147">
    <property type="protein sequence ID" value="HJC64108.1"/>
    <property type="molecule type" value="Genomic_DNA"/>
</dbReference>
<organism evidence="2 3">
    <name type="scientific">Candidatus Blautia merdavium</name>
    <dbReference type="NCBI Taxonomy" id="2838494"/>
    <lineage>
        <taxon>Bacteria</taxon>
        <taxon>Bacillati</taxon>
        <taxon>Bacillota</taxon>
        <taxon>Clostridia</taxon>
        <taxon>Lachnospirales</taxon>
        <taxon>Lachnospiraceae</taxon>
        <taxon>Blautia</taxon>
    </lineage>
</organism>
<dbReference type="Gene3D" id="3.40.50.410">
    <property type="entry name" value="von Willebrand factor, type A domain"/>
    <property type="match status" value="1"/>
</dbReference>
<gene>
    <name evidence="2" type="ORF">H9753_10905</name>
</gene>
<evidence type="ECO:0000313" key="2">
    <source>
        <dbReference type="EMBL" id="HJC64108.1"/>
    </source>
</evidence>
<evidence type="ECO:0000313" key="3">
    <source>
        <dbReference type="Proteomes" id="UP000823886"/>
    </source>
</evidence>
<proteinExistence type="predicted"/>